<dbReference type="RefSeq" id="XP_025384122.1">
    <property type="nucleotide sequence ID" value="XM_025534922.1"/>
</dbReference>
<organism evidence="3 4">
    <name type="scientific">Aspergillus eucalypticola (strain CBS 122712 / IBT 29274)</name>
    <dbReference type="NCBI Taxonomy" id="1448314"/>
    <lineage>
        <taxon>Eukaryota</taxon>
        <taxon>Fungi</taxon>
        <taxon>Dikarya</taxon>
        <taxon>Ascomycota</taxon>
        <taxon>Pezizomycotina</taxon>
        <taxon>Eurotiomycetes</taxon>
        <taxon>Eurotiomycetidae</taxon>
        <taxon>Eurotiales</taxon>
        <taxon>Aspergillaceae</taxon>
        <taxon>Aspergillus</taxon>
        <taxon>Aspergillus subgen. Circumdati</taxon>
    </lineage>
</organism>
<gene>
    <name evidence="3" type="ORF">BO83DRAFT_420162</name>
</gene>
<dbReference type="InterPro" id="IPR004045">
    <property type="entry name" value="Glutathione_S-Trfase_N"/>
</dbReference>
<sequence>MPRIVLFSYPGSPWGAKVISYLSLRGIEYSECCQPMTWPRPDLQLLGIQYRRIPFIAIGKDIYYDSSLIFEKLEALYPHQPLGAKEPSAMTLEKLMEKWAEGSLLNSVMYILPKSLPFLTDSKFLADRKELWGMDFSPDALEKGLSKSLVEIRGHFAILENLLGDGRQWLLDSKKPGLIDIHAAFLFDWIFNMPGVQINELISASAYPFTWRWLDRYRHAIAASQKQGAAITQLTGPEATKLILESEFAEMAGTVMDDPTRLREGQIVALYRIDDLSSSVKHRDVGRLVGLTPHETVIAIKAKATDIEIRIHAPRSQFEVEVAS</sequence>
<dbReference type="SUPFAM" id="SSF52833">
    <property type="entry name" value="Thioredoxin-like"/>
    <property type="match status" value="1"/>
</dbReference>
<evidence type="ECO:0000313" key="4">
    <source>
        <dbReference type="Proteomes" id="UP000246171"/>
    </source>
</evidence>
<dbReference type="GeneID" id="37056884"/>
<evidence type="ECO:0000313" key="3">
    <source>
        <dbReference type="EMBL" id="PWY64804.1"/>
    </source>
</evidence>
<dbReference type="Proteomes" id="UP000246171">
    <property type="component" value="Unassembled WGS sequence"/>
</dbReference>
<dbReference type="Gene3D" id="3.40.30.110">
    <property type="match status" value="2"/>
</dbReference>
<name>A0A317US58_ASPEC</name>
<dbReference type="AlphaFoldDB" id="A0A317US58"/>
<dbReference type="OrthoDB" id="202840at2759"/>
<reference evidence="3" key="1">
    <citation type="submission" date="2016-12" db="EMBL/GenBank/DDBJ databases">
        <title>The genomes of Aspergillus section Nigri reveals drivers in fungal speciation.</title>
        <authorList>
            <consortium name="DOE Joint Genome Institute"/>
            <person name="Vesth T.C."/>
            <person name="Nybo J."/>
            <person name="Theobald S."/>
            <person name="Brandl J."/>
            <person name="Frisvad J.C."/>
            <person name="Nielsen K.F."/>
            <person name="Lyhne E.K."/>
            <person name="Kogle M.E."/>
            <person name="Kuo A."/>
            <person name="Riley R."/>
            <person name="Clum A."/>
            <person name="Nolan M."/>
            <person name="Lipzen A."/>
            <person name="Salamov A."/>
            <person name="Henrissat B."/>
            <person name="Wiebenga A."/>
            <person name="De vries R.P."/>
            <person name="Grigoriev I.V."/>
            <person name="Mortensen U.H."/>
            <person name="Andersen M.R."/>
            <person name="Baker S.E."/>
        </authorList>
    </citation>
    <scope>NUCLEOTIDE SEQUENCE</scope>
    <source>
        <strain evidence="3">CBS 122712</strain>
    </source>
</reference>
<dbReference type="CDD" id="cd00570">
    <property type="entry name" value="GST_N_family"/>
    <property type="match status" value="1"/>
</dbReference>
<feature type="domain" description="DUF7962" evidence="2">
    <location>
        <begin position="110"/>
        <end position="225"/>
    </location>
</feature>
<dbReference type="Pfam" id="PF13417">
    <property type="entry name" value="GST_N_3"/>
    <property type="match status" value="1"/>
</dbReference>
<dbReference type="EMBL" id="MSFU01000029">
    <property type="protein sequence ID" value="PWY64804.1"/>
    <property type="molecule type" value="Genomic_DNA"/>
</dbReference>
<dbReference type="InterPro" id="IPR036249">
    <property type="entry name" value="Thioredoxin-like_sf"/>
</dbReference>
<comment type="caution">
    <text evidence="3">The sequence shown here is derived from an EMBL/GenBank/DDBJ whole genome shotgun (WGS) entry which is preliminary data.</text>
</comment>
<evidence type="ECO:0000259" key="1">
    <source>
        <dbReference type="Pfam" id="PF13417"/>
    </source>
</evidence>
<dbReference type="Pfam" id="PF25907">
    <property type="entry name" value="DUF7962"/>
    <property type="match status" value="1"/>
</dbReference>
<dbReference type="InterPro" id="IPR036282">
    <property type="entry name" value="Glutathione-S-Trfase_C_sf"/>
</dbReference>
<evidence type="ECO:0000259" key="2">
    <source>
        <dbReference type="Pfam" id="PF25907"/>
    </source>
</evidence>
<dbReference type="VEuPathDB" id="FungiDB:BO83DRAFT_420162"/>
<accession>A0A317US58</accession>
<dbReference type="InterPro" id="IPR058268">
    <property type="entry name" value="DUF7962"/>
</dbReference>
<proteinExistence type="predicted"/>
<keyword evidence="4" id="KW-1185">Reference proteome</keyword>
<feature type="domain" description="GST N-terminal" evidence="1">
    <location>
        <begin position="6"/>
        <end position="79"/>
    </location>
</feature>
<protein>
    <submittedName>
        <fullName evidence="3">Uncharacterized protein</fullName>
    </submittedName>
</protein>
<dbReference type="SUPFAM" id="SSF47616">
    <property type="entry name" value="GST C-terminal domain-like"/>
    <property type="match status" value="1"/>
</dbReference>